<comment type="caution">
    <text evidence="1">The sequence shown here is derived from an EMBL/GenBank/DDBJ whole genome shotgun (WGS) entry which is preliminary data.</text>
</comment>
<keyword evidence="2" id="KW-1185">Reference proteome</keyword>
<protein>
    <submittedName>
        <fullName evidence="1">Uncharacterized protein</fullName>
    </submittedName>
</protein>
<reference evidence="1 2" key="1">
    <citation type="submission" date="2014-11" db="EMBL/GenBank/DDBJ databases">
        <title>A Rickettsiales Symbiont of Amoebae With Ancient Features.</title>
        <authorList>
            <person name="Schulz F."/>
            <person name="Martijn J."/>
            <person name="Wascher F."/>
            <person name="Kostanjsek R."/>
            <person name="Ettema T.J."/>
            <person name="Horn M."/>
        </authorList>
    </citation>
    <scope>NUCLEOTIDE SEQUENCE [LARGE SCALE GENOMIC DNA]</scope>
    <source>
        <strain evidence="1 2">UWC36</strain>
    </source>
</reference>
<dbReference type="Proteomes" id="UP000031258">
    <property type="component" value="Unassembled WGS sequence"/>
</dbReference>
<dbReference type="EMBL" id="JSWE01000219">
    <property type="protein sequence ID" value="KIE04206.1"/>
    <property type="molecule type" value="Genomic_DNA"/>
</dbReference>
<name>A0A0C1MWE3_9RICK</name>
<proteinExistence type="predicted"/>
<evidence type="ECO:0000313" key="2">
    <source>
        <dbReference type="Proteomes" id="UP000031258"/>
    </source>
</evidence>
<dbReference type="AlphaFoldDB" id="A0A0C1MWE3"/>
<organism evidence="1 2">
    <name type="scientific">Candidatus Jidaibacter acanthamoebae</name>
    <dbReference type="NCBI Taxonomy" id="86105"/>
    <lineage>
        <taxon>Bacteria</taxon>
        <taxon>Pseudomonadati</taxon>
        <taxon>Pseudomonadota</taxon>
        <taxon>Alphaproteobacteria</taxon>
        <taxon>Rickettsiales</taxon>
        <taxon>Candidatus Midichloriaceae</taxon>
        <taxon>Candidatus Jidaibacter</taxon>
    </lineage>
</organism>
<evidence type="ECO:0000313" key="1">
    <source>
        <dbReference type="EMBL" id="KIE04206.1"/>
    </source>
</evidence>
<dbReference type="STRING" id="86105.NF27_JA00020"/>
<dbReference type="RefSeq" id="WP_039459224.1">
    <property type="nucleotide sequence ID" value="NZ_JSWE01000219.1"/>
</dbReference>
<gene>
    <name evidence="1" type="ORF">NF27_JA00020</name>
</gene>
<accession>A0A0C1MWE3</accession>
<sequence length="140" mass="16032">MEQLISALIEKIDFSTLINYTTSQIHGKTNTEDYLNDCIDEETTKTVIEKLLQIKLLDYEELKHRALKTKEIYKKIKEFFIGSRNTKGEIEKTGLINKLVEDCIEELGGLPQIKGRDVVYSFFGMGSMGLGTMTPWSDME</sequence>